<dbReference type="PRINTS" id="PR00081">
    <property type="entry name" value="GDHRDH"/>
</dbReference>
<dbReference type="Gene3D" id="3.40.50.720">
    <property type="entry name" value="NAD(P)-binding Rossmann-like Domain"/>
    <property type="match status" value="1"/>
</dbReference>
<evidence type="ECO:0000256" key="2">
    <source>
        <dbReference type="ARBA" id="ARBA00023002"/>
    </source>
</evidence>
<evidence type="ECO:0000256" key="3">
    <source>
        <dbReference type="SAM" id="Phobius"/>
    </source>
</evidence>
<dbReference type="EMBL" id="JAMYJR010000006">
    <property type="protein sequence ID" value="MCO8270505.1"/>
    <property type="molecule type" value="Genomic_DNA"/>
</dbReference>
<accession>A0ABT1DKF1</accession>
<dbReference type="NCBIfam" id="NF005495">
    <property type="entry name" value="PRK07109.1"/>
    <property type="match status" value="1"/>
</dbReference>
<dbReference type="Proteomes" id="UP001523369">
    <property type="component" value="Unassembled WGS sequence"/>
</dbReference>
<dbReference type="PANTHER" id="PTHR44196">
    <property type="entry name" value="DEHYDROGENASE/REDUCTASE SDR FAMILY MEMBER 7B"/>
    <property type="match status" value="1"/>
</dbReference>
<keyword evidence="3" id="KW-0472">Membrane</keyword>
<dbReference type="InterPro" id="IPR036291">
    <property type="entry name" value="NAD(P)-bd_dom_sf"/>
</dbReference>
<dbReference type="RefSeq" id="WP_253236642.1">
    <property type="nucleotide sequence ID" value="NZ_JAMYJR010000006.1"/>
</dbReference>
<organism evidence="4 5">
    <name type="scientific">Paractinoplanes aksuensis</name>
    <dbReference type="NCBI Taxonomy" id="2939490"/>
    <lineage>
        <taxon>Bacteria</taxon>
        <taxon>Bacillati</taxon>
        <taxon>Actinomycetota</taxon>
        <taxon>Actinomycetes</taxon>
        <taxon>Micromonosporales</taxon>
        <taxon>Micromonosporaceae</taxon>
        <taxon>Paractinoplanes</taxon>
    </lineage>
</organism>
<protein>
    <submittedName>
        <fullName evidence="4">SDR family oxidoreductase</fullName>
    </submittedName>
</protein>
<comment type="similarity">
    <text evidence="1">Belongs to the short-chain dehydrogenases/reductases (SDR) family.</text>
</comment>
<keyword evidence="2" id="KW-0560">Oxidoreductase</keyword>
<evidence type="ECO:0000313" key="4">
    <source>
        <dbReference type="EMBL" id="MCO8270505.1"/>
    </source>
</evidence>
<gene>
    <name evidence="4" type="ORF">M1L60_07835</name>
</gene>
<keyword evidence="5" id="KW-1185">Reference proteome</keyword>
<keyword evidence="3" id="KW-0812">Transmembrane</keyword>
<dbReference type="SUPFAM" id="SSF51735">
    <property type="entry name" value="NAD(P)-binding Rossmann-fold domains"/>
    <property type="match status" value="1"/>
</dbReference>
<feature type="transmembrane region" description="Helical" evidence="3">
    <location>
        <begin position="301"/>
        <end position="326"/>
    </location>
</feature>
<comment type="caution">
    <text evidence="4">The sequence shown here is derived from an EMBL/GenBank/DDBJ whole genome shotgun (WGS) entry which is preliminary data.</text>
</comment>
<proteinExistence type="inferred from homology"/>
<keyword evidence="3" id="KW-1133">Transmembrane helix</keyword>
<dbReference type="PANTHER" id="PTHR44196:SF1">
    <property type="entry name" value="DEHYDROGENASE_REDUCTASE SDR FAMILY MEMBER 7B"/>
    <property type="match status" value="1"/>
</dbReference>
<evidence type="ECO:0000313" key="5">
    <source>
        <dbReference type="Proteomes" id="UP001523369"/>
    </source>
</evidence>
<sequence>MTERRVAVVTGGTAGVGRAVVRELAGNGWDVAVLARGKAGLEGATDDASALGARALGIETDVSDSGQVRSAAARVEEELGPIELWVNDAFAGDLRYFWDIPEDEFRKITDVTYLGQVHGTRVALEYMRPRDRGVIVQIGSALAFRGIPLQSAYCGAKHAIKGFTDSVITELKHTGSAVRVSQVQLPGVNTAQFDWNATDFEDHPQPVEPIFQPEVAARAVRFLAENPRRNLWVGFSTAYTILGSRLAPSFMDWYLARTVVDGQLSEDGGPRYGSNVFEPQDDDVDHGAHGMFDDKAKNRDAWSWASMHRVALAGAAAVVLAAAVVIPRAGRRG</sequence>
<evidence type="ECO:0000256" key="1">
    <source>
        <dbReference type="ARBA" id="ARBA00006484"/>
    </source>
</evidence>
<reference evidence="4 5" key="1">
    <citation type="submission" date="2022-06" db="EMBL/GenBank/DDBJ databases">
        <title>New Species of the Genus Actinoplanes, ActinopZanes ferrugineus.</title>
        <authorList>
            <person name="Ding P."/>
        </authorList>
    </citation>
    <scope>NUCLEOTIDE SEQUENCE [LARGE SCALE GENOMIC DNA]</scope>
    <source>
        <strain evidence="4 5">TRM88003</strain>
    </source>
</reference>
<name>A0ABT1DKF1_9ACTN</name>
<dbReference type="InterPro" id="IPR002347">
    <property type="entry name" value="SDR_fam"/>
</dbReference>
<dbReference type="Pfam" id="PF00106">
    <property type="entry name" value="adh_short"/>
    <property type="match status" value="1"/>
</dbReference>